<dbReference type="Proteomes" id="UP000033202">
    <property type="component" value="Unassembled WGS sequence"/>
</dbReference>
<dbReference type="EMBL" id="BBWU01000049">
    <property type="protein sequence ID" value="GAO40628.1"/>
    <property type="molecule type" value="Genomic_DNA"/>
</dbReference>
<dbReference type="Gene3D" id="3.40.1620.10">
    <property type="entry name" value="YefM-like domain"/>
    <property type="match status" value="1"/>
</dbReference>
<dbReference type="STRING" id="1219043.SCH01S_49_00420"/>
<name>A0A0E9MT21_9SPHN</name>
<evidence type="ECO:0000313" key="2">
    <source>
        <dbReference type="EMBL" id="GAO40628.1"/>
    </source>
</evidence>
<dbReference type="InterPro" id="IPR036165">
    <property type="entry name" value="YefM-like_sf"/>
</dbReference>
<reference evidence="2 3" key="1">
    <citation type="submission" date="2015-04" db="EMBL/GenBank/DDBJ databases">
        <title>Whole genome shotgun sequence of Sphingomonas changbaiensis NBRC 104936.</title>
        <authorList>
            <person name="Katano-Makiyama Y."/>
            <person name="Hosoyama A."/>
            <person name="Hashimoto M."/>
            <person name="Noguchi M."/>
            <person name="Tsuchikane K."/>
            <person name="Ohji S."/>
            <person name="Yamazoe A."/>
            <person name="Ichikawa N."/>
            <person name="Kimura A."/>
            <person name="Fujita N."/>
        </authorList>
    </citation>
    <scope>NUCLEOTIDE SEQUENCE [LARGE SCALE GENOMIC DNA]</scope>
    <source>
        <strain evidence="2 3">NBRC 104936</strain>
    </source>
</reference>
<keyword evidence="3" id="KW-1185">Reference proteome</keyword>
<sequence>MSIVNVHEAKTHLSRLIEALVSGREKEITIARNGVPAVTMTAAQAERKPRVLGLGKGKYTLVEDFDRDDELIARMFEGEADE</sequence>
<dbReference type="OrthoDB" id="9800503at2"/>
<comment type="caution">
    <text evidence="2">The sequence shown here is derived from an EMBL/GenBank/DDBJ whole genome shotgun (WGS) entry which is preliminary data.</text>
</comment>
<dbReference type="RefSeq" id="WP_046349424.1">
    <property type="nucleotide sequence ID" value="NZ_BBWU01000049.1"/>
</dbReference>
<proteinExistence type="inferred from homology"/>
<organism evidence="2 3">
    <name type="scientific">Sphingomonas changbaiensis NBRC 104936</name>
    <dbReference type="NCBI Taxonomy" id="1219043"/>
    <lineage>
        <taxon>Bacteria</taxon>
        <taxon>Pseudomonadati</taxon>
        <taxon>Pseudomonadota</taxon>
        <taxon>Alphaproteobacteria</taxon>
        <taxon>Sphingomonadales</taxon>
        <taxon>Sphingomonadaceae</taxon>
        <taxon>Sphingomonas</taxon>
    </lineage>
</organism>
<evidence type="ECO:0000256" key="1">
    <source>
        <dbReference type="ARBA" id="ARBA00009981"/>
    </source>
</evidence>
<protein>
    <recommendedName>
        <fullName evidence="4">Antitoxin</fullName>
    </recommendedName>
</protein>
<gene>
    <name evidence="2" type="ORF">SCH01S_49_00420</name>
</gene>
<dbReference type="SUPFAM" id="SSF143120">
    <property type="entry name" value="YefM-like"/>
    <property type="match status" value="1"/>
</dbReference>
<dbReference type="AlphaFoldDB" id="A0A0E9MT21"/>
<comment type="similarity">
    <text evidence="1">Belongs to the phD/YefM antitoxin family.</text>
</comment>
<evidence type="ECO:0008006" key="4">
    <source>
        <dbReference type="Google" id="ProtNLM"/>
    </source>
</evidence>
<accession>A0A0E9MT21</accession>
<evidence type="ECO:0000313" key="3">
    <source>
        <dbReference type="Proteomes" id="UP000033202"/>
    </source>
</evidence>